<organism evidence="2 3">
    <name type="scientific">Hymenochirus boettgeri</name>
    <name type="common">Congo dwarf clawed frog</name>
    <dbReference type="NCBI Taxonomy" id="247094"/>
    <lineage>
        <taxon>Eukaryota</taxon>
        <taxon>Metazoa</taxon>
        <taxon>Chordata</taxon>
        <taxon>Craniata</taxon>
        <taxon>Vertebrata</taxon>
        <taxon>Euteleostomi</taxon>
        <taxon>Amphibia</taxon>
        <taxon>Batrachia</taxon>
        <taxon>Anura</taxon>
        <taxon>Pipoidea</taxon>
        <taxon>Pipidae</taxon>
        <taxon>Pipinae</taxon>
        <taxon>Hymenochirus</taxon>
    </lineage>
</organism>
<sequence length="207" mass="24428">MIMQGDANQACEDEILLLQEEIQELTQKFKKNQAEIASLSSANIKKAMQSCHEILIPNHERITDTTSIIAQIGENEEELQFLNSLSGIVFTQYSKKVKHRNNQVMNKHRLVGNCQFLSFQMEFQIMDNKTKEDTCRFIDDLNIIMECREQSDLSKFVSRVEERRNLLLFFRTLSKFAEWSEYRKNTFVQFKVGQQFVYLLLLIWIVE</sequence>
<dbReference type="PANTHER" id="PTHR28577">
    <property type="entry name" value="CENTROMERE PROTEIN P"/>
    <property type="match status" value="1"/>
</dbReference>
<feature type="coiled-coil region" evidence="1">
    <location>
        <begin position="8"/>
        <end position="42"/>
    </location>
</feature>
<reference evidence="2" key="1">
    <citation type="thesis" date="2020" institute="ProQuest LLC" country="789 East Eisenhower Parkway, Ann Arbor, MI, USA">
        <title>Comparative Genomics and Chromosome Evolution.</title>
        <authorList>
            <person name="Mudd A.B."/>
        </authorList>
    </citation>
    <scope>NUCLEOTIDE SEQUENCE</scope>
    <source>
        <strain evidence="2">Female2</strain>
        <tissue evidence="2">Blood</tissue>
    </source>
</reference>
<keyword evidence="1" id="KW-0175">Coiled coil</keyword>
<proteinExistence type="predicted"/>
<dbReference type="GO" id="GO:0005634">
    <property type="term" value="C:nucleus"/>
    <property type="evidence" value="ECO:0007669"/>
    <property type="project" value="TreeGrafter"/>
</dbReference>
<dbReference type="InterPro" id="IPR027801">
    <property type="entry name" value="CENP-P"/>
</dbReference>
<accession>A0A8T2IXG8</accession>
<dbReference type="OrthoDB" id="5976950at2759"/>
<evidence type="ECO:0000313" key="2">
    <source>
        <dbReference type="EMBL" id="KAG8436247.1"/>
    </source>
</evidence>
<evidence type="ECO:0000256" key="1">
    <source>
        <dbReference type="SAM" id="Coils"/>
    </source>
</evidence>
<protein>
    <recommendedName>
        <fullName evidence="4">Centromere protein P</fullName>
    </recommendedName>
</protein>
<dbReference type="Proteomes" id="UP000812440">
    <property type="component" value="Chromosome 4"/>
</dbReference>
<dbReference type="EMBL" id="JAACNH010000007">
    <property type="protein sequence ID" value="KAG8436247.1"/>
    <property type="molecule type" value="Genomic_DNA"/>
</dbReference>
<dbReference type="GO" id="GO:0034080">
    <property type="term" value="P:CENP-A containing chromatin assembly"/>
    <property type="evidence" value="ECO:0007669"/>
    <property type="project" value="InterPro"/>
</dbReference>
<dbReference type="Pfam" id="PF13096">
    <property type="entry name" value="CENP-P"/>
    <property type="match status" value="1"/>
</dbReference>
<dbReference type="GO" id="GO:0000775">
    <property type="term" value="C:chromosome, centromeric region"/>
    <property type="evidence" value="ECO:0007669"/>
    <property type="project" value="InterPro"/>
</dbReference>
<dbReference type="PANTHER" id="PTHR28577:SF1">
    <property type="entry name" value="CENTROMERE PROTEIN P"/>
    <property type="match status" value="1"/>
</dbReference>
<keyword evidence="3" id="KW-1185">Reference proteome</keyword>
<gene>
    <name evidence="2" type="ORF">GDO86_007372</name>
</gene>
<evidence type="ECO:0008006" key="4">
    <source>
        <dbReference type="Google" id="ProtNLM"/>
    </source>
</evidence>
<dbReference type="AlphaFoldDB" id="A0A8T2IXG8"/>
<evidence type="ECO:0000313" key="3">
    <source>
        <dbReference type="Proteomes" id="UP000812440"/>
    </source>
</evidence>
<comment type="caution">
    <text evidence="2">The sequence shown here is derived from an EMBL/GenBank/DDBJ whole genome shotgun (WGS) entry which is preliminary data.</text>
</comment>
<name>A0A8T2IXG8_9PIPI</name>